<dbReference type="AlphaFoldDB" id="A0A5E4VX08"/>
<proteinExistence type="predicted"/>
<accession>A0A5E4VX08</accession>
<organism evidence="1 2">
    <name type="scientific">Pandoraea iniqua</name>
    <dbReference type="NCBI Taxonomy" id="2508288"/>
    <lineage>
        <taxon>Bacteria</taxon>
        <taxon>Pseudomonadati</taxon>
        <taxon>Pseudomonadota</taxon>
        <taxon>Betaproteobacteria</taxon>
        <taxon>Burkholderiales</taxon>
        <taxon>Burkholderiaceae</taxon>
        <taxon>Pandoraea</taxon>
    </lineage>
</organism>
<dbReference type="Gene3D" id="3.30.1780.10">
    <property type="entry name" value="ornithine cyclodeaminase, domain 1"/>
    <property type="match status" value="1"/>
</dbReference>
<dbReference type="SUPFAM" id="SSF51735">
    <property type="entry name" value="NAD(P)-binding Rossmann-fold domains"/>
    <property type="match status" value="1"/>
</dbReference>
<dbReference type="PANTHER" id="PTHR13812">
    <property type="entry name" value="KETIMINE REDUCTASE MU-CRYSTALLIN"/>
    <property type="match status" value="1"/>
</dbReference>
<dbReference type="RefSeq" id="WP_150684610.1">
    <property type="nucleotide sequence ID" value="NZ_CABPSI010000003.1"/>
</dbReference>
<dbReference type="Gene3D" id="3.40.50.720">
    <property type="entry name" value="NAD(P)-binding Rossmann-like Domain"/>
    <property type="match status" value="1"/>
</dbReference>
<dbReference type="InterPro" id="IPR003462">
    <property type="entry name" value="ODC_Mu_crystall"/>
</dbReference>
<sequence length="322" mass="33581">MLHITDELIDRHVTAEDAQATLRESFLAFGRGDAAMQARVRTQANGVKLSTLGAVIPTQNVVGAKVYTTISGQFSFVIVLFSALNGKPLAVLDANAITRLRTAACSVIAAKPFAIPGSATLALFGAGTQGQQHAIQLSCAFPIKQILLHDPYVSAEAVEALAIACDVPVHIATPQAAVEQADIVVTASRSTSPLFNGDWLKPNAFVAAIGSSLPTTRELDDTTLSRASRVVVEWKPQATSEAGDIILAAKAALPDEKLIELAEALAMPPDAPAPGHHGIVVYKSVGVGLEDVAIAGLAYQRIAGSAGLSAHAPLREDLHAPR</sequence>
<dbReference type="InterPro" id="IPR036291">
    <property type="entry name" value="NAD(P)-bd_dom_sf"/>
</dbReference>
<dbReference type="PANTHER" id="PTHR13812:SF19">
    <property type="entry name" value="KETIMINE REDUCTASE MU-CRYSTALLIN"/>
    <property type="match status" value="1"/>
</dbReference>
<dbReference type="Proteomes" id="UP000333828">
    <property type="component" value="Unassembled WGS sequence"/>
</dbReference>
<dbReference type="Pfam" id="PF02423">
    <property type="entry name" value="OCD_Mu_crystall"/>
    <property type="match status" value="1"/>
</dbReference>
<evidence type="ECO:0000313" key="1">
    <source>
        <dbReference type="EMBL" id="VVE16059.1"/>
    </source>
</evidence>
<protein>
    <submittedName>
        <fullName evidence="1">Ornithine cyclodeaminase</fullName>
    </submittedName>
</protein>
<evidence type="ECO:0000313" key="2">
    <source>
        <dbReference type="Proteomes" id="UP000333828"/>
    </source>
</evidence>
<dbReference type="PIRSF" id="PIRSF001439">
    <property type="entry name" value="CryM"/>
    <property type="match status" value="1"/>
</dbReference>
<name>A0A5E4VX08_9BURK</name>
<keyword evidence="2" id="KW-1185">Reference proteome</keyword>
<reference evidence="1 2" key="1">
    <citation type="submission" date="2019-08" db="EMBL/GenBank/DDBJ databases">
        <authorList>
            <person name="Peeters C."/>
        </authorList>
    </citation>
    <scope>NUCLEOTIDE SEQUENCE [LARGE SCALE GENOMIC DNA]</scope>
    <source>
        <strain evidence="1 2">LMG 31115</strain>
    </source>
</reference>
<dbReference type="GO" id="GO:0005737">
    <property type="term" value="C:cytoplasm"/>
    <property type="evidence" value="ECO:0007669"/>
    <property type="project" value="TreeGrafter"/>
</dbReference>
<dbReference type="EMBL" id="CABPSI010000003">
    <property type="protein sequence ID" value="VVE16059.1"/>
    <property type="molecule type" value="Genomic_DNA"/>
</dbReference>
<dbReference type="InterPro" id="IPR023401">
    <property type="entry name" value="ODC_N"/>
</dbReference>
<gene>
    <name evidence="1" type="ORF">PIN31115_02880</name>
</gene>